<keyword evidence="4" id="KW-0812">Transmembrane</keyword>
<dbReference type="SUPFAM" id="SSF48452">
    <property type="entry name" value="TPR-like"/>
    <property type="match status" value="1"/>
</dbReference>
<protein>
    <submittedName>
        <fullName evidence="5">Uncharacterized protein</fullName>
    </submittedName>
</protein>
<dbReference type="GeneID" id="25562758"/>
<dbReference type="eggNOG" id="KOG4642">
    <property type="taxonomic scope" value="Eukaryota"/>
</dbReference>
<dbReference type="InterPro" id="IPR019734">
    <property type="entry name" value="TPR_rpt"/>
</dbReference>
<keyword evidence="4" id="KW-0472">Membrane</keyword>
<reference evidence="5 6" key="1">
    <citation type="submission" date="2010-05" db="EMBL/GenBank/DDBJ databases">
        <title>The Genome Sequence of Thecamonas trahens ATCC 50062.</title>
        <authorList>
            <consortium name="The Broad Institute Genome Sequencing Platform"/>
            <person name="Russ C."/>
            <person name="Cuomo C."/>
            <person name="Shea T."/>
            <person name="Young S.K."/>
            <person name="Zeng Q."/>
            <person name="Koehrsen M."/>
            <person name="Haas B."/>
            <person name="Borodovsky M."/>
            <person name="Guigo R."/>
            <person name="Alvarado L."/>
            <person name="Berlin A."/>
            <person name="Bochicchio J."/>
            <person name="Borenstein D."/>
            <person name="Chapman S."/>
            <person name="Chen Z."/>
            <person name="Freedman E."/>
            <person name="Gellesch M."/>
            <person name="Goldberg J."/>
            <person name="Griggs A."/>
            <person name="Gujja S."/>
            <person name="Heilman E."/>
            <person name="Heiman D."/>
            <person name="Hepburn T."/>
            <person name="Howarth C."/>
            <person name="Jen D."/>
            <person name="Larson L."/>
            <person name="Mehta T."/>
            <person name="Park D."/>
            <person name="Pearson M."/>
            <person name="Roberts A."/>
            <person name="Saif S."/>
            <person name="Shenoy N."/>
            <person name="Sisk P."/>
            <person name="Stolte C."/>
            <person name="Sykes S."/>
            <person name="Thomson T."/>
            <person name="Walk T."/>
            <person name="White J."/>
            <person name="Yandava C."/>
            <person name="Burger G."/>
            <person name="Gray M.W."/>
            <person name="Holland P.W.H."/>
            <person name="King N."/>
            <person name="Lang F.B.F."/>
            <person name="Roger A.J."/>
            <person name="Ruiz-Trillo I."/>
            <person name="Lander E."/>
            <person name="Nusbaum C."/>
        </authorList>
    </citation>
    <scope>NUCLEOTIDE SEQUENCE [LARGE SCALE GENOMIC DNA]</scope>
    <source>
        <strain evidence="5 6">ATCC 50062</strain>
    </source>
</reference>
<dbReference type="OrthoDB" id="2423701at2759"/>
<keyword evidence="3" id="KW-0040">ANK repeat</keyword>
<dbReference type="InterPro" id="IPR011990">
    <property type="entry name" value="TPR-like_helical_dom_sf"/>
</dbReference>
<dbReference type="Gene3D" id="1.25.40.10">
    <property type="entry name" value="Tetratricopeptide repeat domain"/>
    <property type="match status" value="1"/>
</dbReference>
<keyword evidence="2" id="KW-0802">TPR repeat</keyword>
<dbReference type="GO" id="GO:0006620">
    <property type="term" value="P:post-translational protein targeting to endoplasmic reticulum membrane"/>
    <property type="evidence" value="ECO:0007669"/>
    <property type="project" value="TreeGrafter"/>
</dbReference>
<evidence type="ECO:0000313" key="6">
    <source>
        <dbReference type="Proteomes" id="UP000054408"/>
    </source>
</evidence>
<dbReference type="InterPro" id="IPR047150">
    <property type="entry name" value="SGT"/>
</dbReference>
<feature type="transmembrane region" description="Helical" evidence="4">
    <location>
        <begin position="325"/>
        <end position="346"/>
    </location>
</feature>
<dbReference type="STRING" id="461836.A0A0L0D3E6"/>
<dbReference type="PROSITE" id="PS50088">
    <property type="entry name" value="ANK_REPEAT"/>
    <property type="match status" value="2"/>
</dbReference>
<keyword evidence="6" id="KW-1185">Reference proteome</keyword>
<organism evidence="5 6">
    <name type="scientific">Thecamonas trahens ATCC 50062</name>
    <dbReference type="NCBI Taxonomy" id="461836"/>
    <lineage>
        <taxon>Eukaryota</taxon>
        <taxon>Apusozoa</taxon>
        <taxon>Apusomonadida</taxon>
        <taxon>Apusomonadidae</taxon>
        <taxon>Thecamonas</taxon>
    </lineage>
</organism>
<feature type="repeat" description="ANK" evidence="3">
    <location>
        <begin position="194"/>
        <end position="226"/>
    </location>
</feature>
<evidence type="ECO:0000256" key="3">
    <source>
        <dbReference type="PROSITE-ProRule" id="PRU00023"/>
    </source>
</evidence>
<dbReference type="EMBL" id="GL349443">
    <property type="protein sequence ID" value="KNC46691.1"/>
    <property type="molecule type" value="Genomic_DNA"/>
</dbReference>
<proteinExistence type="predicted"/>
<dbReference type="Pfam" id="PF13181">
    <property type="entry name" value="TPR_8"/>
    <property type="match status" value="1"/>
</dbReference>
<dbReference type="PROSITE" id="PS50297">
    <property type="entry name" value="ANK_REP_REGION"/>
    <property type="match status" value="1"/>
</dbReference>
<dbReference type="GO" id="GO:0016020">
    <property type="term" value="C:membrane"/>
    <property type="evidence" value="ECO:0007669"/>
    <property type="project" value="TreeGrafter"/>
</dbReference>
<evidence type="ECO:0000313" key="5">
    <source>
        <dbReference type="EMBL" id="KNC46691.1"/>
    </source>
</evidence>
<dbReference type="SMART" id="SM00248">
    <property type="entry name" value="ANK"/>
    <property type="match status" value="2"/>
</dbReference>
<dbReference type="InterPro" id="IPR036770">
    <property type="entry name" value="Ankyrin_rpt-contain_sf"/>
</dbReference>
<evidence type="ECO:0000256" key="1">
    <source>
        <dbReference type="ARBA" id="ARBA00022737"/>
    </source>
</evidence>
<evidence type="ECO:0000256" key="4">
    <source>
        <dbReference type="SAM" id="Phobius"/>
    </source>
</evidence>
<accession>A0A0L0D3E6</accession>
<dbReference type="Gene3D" id="1.25.40.20">
    <property type="entry name" value="Ankyrin repeat-containing domain"/>
    <property type="match status" value="1"/>
</dbReference>
<dbReference type="Proteomes" id="UP000054408">
    <property type="component" value="Unassembled WGS sequence"/>
</dbReference>
<dbReference type="PANTHER" id="PTHR45831:SF4">
    <property type="match status" value="1"/>
</dbReference>
<name>A0A0L0D3E6_THETB</name>
<dbReference type="GO" id="GO:0060090">
    <property type="term" value="F:molecular adaptor activity"/>
    <property type="evidence" value="ECO:0007669"/>
    <property type="project" value="TreeGrafter"/>
</dbReference>
<keyword evidence="1" id="KW-0677">Repeat</keyword>
<dbReference type="RefSeq" id="XP_013760459.1">
    <property type="nucleotide sequence ID" value="XM_013905005.1"/>
</dbReference>
<feature type="repeat" description="ANK" evidence="3">
    <location>
        <begin position="227"/>
        <end position="259"/>
    </location>
</feature>
<dbReference type="Pfam" id="PF12796">
    <property type="entry name" value="Ank_2"/>
    <property type="match status" value="1"/>
</dbReference>
<feature type="non-terminal residue" evidence="5">
    <location>
        <position position="1"/>
    </location>
</feature>
<evidence type="ECO:0000256" key="2">
    <source>
        <dbReference type="ARBA" id="ARBA00022803"/>
    </source>
</evidence>
<dbReference type="GO" id="GO:0072380">
    <property type="term" value="C:TRC complex"/>
    <property type="evidence" value="ECO:0007669"/>
    <property type="project" value="TreeGrafter"/>
</dbReference>
<dbReference type="InterPro" id="IPR002110">
    <property type="entry name" value="Ankyrin_rpt"/>
</dbReference>
<sequence length="349" mass="37375">MPSPSRSPSTARPLDADLTGDALRLKTEAGELYVQGKYYEAKKLYTEAIQINDEAAVLYSNRSMCNLKTNHLEDALDDAKRAAELRSEWYRPHVRAGQALLRMERYAEAVTAFEQAIALHGATGSASPSKDVARLLQKAKEKLAKFGDSPHDDRMKQSEAAFIADVQAGNIDGVQAYIDCGYSLEARASSLDASGATAVILATQGLAPRIVESLLRAGADVNASDIHGRTALWYAAQMDSPVLAALLLRAGARKDLADNAGVSPANLAQNVFDDTSFSEVLVLFDEDDPGAIPVPDLDAPCLPGVTQQSASASAPRPPTPWADQMWFVAGGVTVLGALGLLTYTFLRRK</sequence>
<dbReference type="PANTHER" id="PTHR45831">
    <property type="entry name" value="LD24721P"/>
    <property type="match status" value="1"/>
</dbReference>
<dbReference type="AlphaFoldDB" id="A0A0L0D3E6"/>
<gene>
    <name evidence="5" type="ORF">AMSG_03128</name>
</gene>
<dbReference type="SMART" id="SM00028">
    <property type="entry name" value="TPR"/>
    <property type="match status" value="3"/>
</dbReference>
<dbReference type="SUPFAM" id="SSF48403">
    <property type="entry name" value="Ankyrin repeat"/>
    <property type="match status" value="1"/>
</dbReference>
<keyword evidence="4" id="KW-1133">Transmembrane helix</keyword>